<dbReference type="PANTHER" id="PTHR24078:SF553">
    <property type="entry name" value="DNAJ HOMOLOG SUBFAMILY B MEMBER 5"/>
    <property type="match status" value="1"/>
</dbReference>
<keyword evidence="4" id="KW-1185">Reference proteome</keyword>
<dbReference type="KEGG" id="mbr:MONBRDRAFT_18063"/>
<dbReference type="GO" id="GO:0006457">
    <property type="term" value="P:protein folding"/>
    <property type="evidence" value="ECO:0007669"/>
    <property type="project" value="InterPro"/>
</dbReference>
<dbReference type="AlphaFoldDB" id="A9UTU5"/>
<dbReference type="PRINTS" id="PR00625">
    <property type="entry name" value="JDOMAIN"/>
</dbReference>
<feature type="domain" description="J" evidence="2">
    <location>
        <begin position="7"/>
        <end position="71"/>
    </location>
</feature>
<dbReference type="EMBL" id="CH991545">
    <property type="protein sequence ID" value="EDQ91307.1"/>
    <property type="molecule type" value="Genomic_DNA"/>
</dbReference>
<gene>
    <name evidence="3" type="ORF">MONBRDRAFT_18063</name>
</gene>
<dbReference type="Pfam" id="PF01556">
    <property type="entry name" value="DnaJ_C"/>
    <property type="match status" value="1"/>
</dbReference>
<dbReference type="InterPro" id="IPR036869">
    <property type="entry name" value="J_dom_sf"/>
</dbReference>
<proteinExistence type="predicted"/>
<dbReference type="CDD" id="cd10747">
    <property type="entry name" value="DnaJ_C"/>
    <property type="match status" value="1"/>
</dbReference>
<keyword evidence="1" id="KW-0143">Chaperone</keyword>
<dbReference type="PROSITE" id="PS50076">
    <property type="entry name" value="DNAJ_2"/>
    <property type="match status" value="1"/>
</dbReference>
<dbReference type="FunFam" id="1.10.287.110:FF:000072">
    <property type="entry name" value="DnaJ family protein"/>
    <property type="match status" value="1"/>
</dbReference>
<dbReference type="GO" id="GO:0051082">
    <property type="term" value="F:unfolded protein binding"/>
    <property type="evidence" value="ECO:0000318"/>
    <property type="project" value="GO_Central"/>
</dbReference>
<dbReference type="InterPro" id="IPR008971">
    <property type="entry name" value="HSP40/DnaJ_pept-bd"/>
</dbReference>
<dbReference type="InParanoid" id="A9UTU5"/>
<dbReference type="STRING" id="81824.A9UTU5"/>
<dbReference type="InterPro" id="IPR051339">
    <property type="entry name" value="DnaJ_subfamily_B"/>
</dbReference>
<evidence type="ECO:0000313" key="4">
    <source>
        <dbReference type="Proteomes" id="UP000001357"/>
    </source>
</evidence>
<accession>A9UTU5</accession>
<dbReference type="Pfam" id="PF00226">
    <property type="entry name" value="DnaJ"/>
    <property type="match status" value="1"/>
</dbReference>
<dbReference type="SUPFAM" id="SSF49493">
    <property type="entry name" value="HSP40/DnaJ peptide-binding domain"/>
    <property type="match status" value="2"/>
</dbReference>
<dbReference type="CDD" id="cd06257">
    <property type="entry name" value="DnaJ"/>
    <property type="match status" value="1"/>
</dbReference>
<organism evidence="3 4">
    <name type="scientific">Monosiga brevicollis</name>
    <name type="common">Choanoflagellate</name>
    <dbReference type="NCBI Taxonomy" id="81824"/>
    <lineage>
        <taxon>Eukaryota</taxon>
        <taxon>Choanoflagellata</taxon>
        <taxon>Craspedida</taxon>
        <taxon>Salpingoecidae</taxon>
        <taxon>Monosiga</taxon>
    </lineage>
</organism>
<dbReference type="FunFam" id="2.60.260.20:FF:000013">
    <property type="entry name" value="DnaJ subfamily B member 11"/>
    <property type="match status" value="1"/>
</dbReference>
<dbReference type="InterPro" id="IPR018253">
    <property type="entry name" value="DnaJ_domain_CS"/>
</dbReference>
<dbReference type="FunFam" id="2.60.260.20:FF:000015">
    <property type="entry name" value="Heat shock protein 40"/>
    <property type="match status" value="1"/>
</dbReference>
<evidence type="ECO:0000313" key="3">
    <source>
        <dbReference type="EMBL" id="EDQ91307.1"/>
    </source>
</evidence>
<dbReference type="OMA" id="TECTVNI"/>
<protein>
    <recommendedName>
        <fullName evidence="2">J domain-containing protein</fullName>
    </recommendedName>
</protein>
<dbReference type="GO" id="GO:0005829">
    <property type="term" value="C:cytosol"/>
    <property type="evidence" value="ECO:0000318"/>
    <property type="project" value="GO_Central"/>
</dbReference>
<dbReference type="RefSeq" id="XP_001743729.1">
    <property type="nucleotide sequence ID" value="XM_001743677.1"/>
</dbReference>
<dbReference type="Proteomes" id="UP000001357">
    <property type="component" value="Unassembled WGS sequence"/>
</dbReference>
<dbReference type="Gene3D" id="1.10.287.110">
    <property type="entry name" value="DnaJ domain"/>
    <property type="match status" value="1"/>
</dbReference>
<dbReference type="InterPro" id="IPR001623">
    <property type="entry name" value="DnaJ_domain"/>
</dbReference>
<dbReference type="InterPro" id="IPR002939">
    <property type="entry name" value="DnaJ_C"/>
</dbReference>
<dbReference type="Gene3D" id="2.60.260.20">
    <property type="entry name" value="Urease metallochaperone UreE, N-terminal domain"/>
    <property type="match status" value="2"/>
</dbReference>
<reference evidence="3 4" key="1">
    <citation type="journal article" date="2008" name="Nature">
        <title>The genome of the choanoflagellate Monosiga brevicollis and the origin of metazoans.</title>
        <authorList>
            <consortium name="JGI Sequencing"/>
            <person name="King N."/>
            <person name="Westbrook M.J."/>
            <person name="Young S.L."/>
            <person name="Kuo A."/>
            <person name="Abedin M."/>
            <person name="Chapman J."/>
            <person name="Fairclough S."/>
            <person name="Hellsten U."/>
            <person name="Isogai Y."/>
            <person name="Letunic I."/>
            <person name="Marr M."/>
            <person name="Pincus D."/>
            <person name="Putnam N."/>
            <person name="Rokas A."/>
            <person name="Wright K.J."/>
            <person name="Zuzow R."/>
            <person name="Dirks W."/>
            <person name="Good M."/>
            <person name="Goodstein D."/>
            <person name="Lemons D."/>
            <person name="Li W."/>
            <person name="Lyons J.B."/>
            <person name="Morris A."/>
            <person name="Nichols S."/>
            <person name="Richter D.J."/>
            <person name="Salamov A."/>
            <person name="Bork P."/>
            <person name="Lim W.A."/>
            <person name="Manning G."/>
            <person name="Miller W.T."/>
            <person name="McGinnis W."/>
            <person name="Shapiro H."/>
            <person name="Tjian R."/>
            <person name="Grigoriev I.V."/>
            <person name="Rokhsar D."/>
        </authorList>
    </citation>
    <scope>NUCLEOTIDE SEQUENCE [LARGE SCALE GENOMIC DNA]</scope>
    <source>
        <strain evidence="4">MX1 / ATCC 50154</strain>
    </source>
</reference>
<dbReference type="PANTHER" id="PTHR24078">
    <property type="entry name" value="DNAJ HOMOLOG SUBFAMILY C MEMBER"/>
    <property type="match status" value="1"/>
</dbReference>
<dbReference type="GO" id="GO:0051087">
    <property type="term" value="F:protein-folding chaperone binding"/>
    <property type="evidence" value="ECO:0000318"/>
    <property type="project" value="GO_Central"/>
</dbReference>
<dbReference type="SMART" id="SM00271">
    <property type="entry name" value="DnaJ"/>
    <property type="match status" value="1"/>
</dbReference>
<dbReference type="eggNOG" id="KOG0714">
    <property type="taxonomic scope" value="Eukaryota"/>
</dbReference>
<dbReference type="PROSITE" id="PS00636">
    <property type="entry name" value="DNAJ_1"/>
    <property type="match status" value="1"/>
</dbReference>
<dbReference type="SUPFAM" id="SSF46565">
    <property type="entry name" value="Chaperone J-domain"/>
    <property type="match status" value="1"/>
</dbReference>
<name>A9UTU5_MONBE</name>
<dbReference type="GeneID" id="5888960"/>
<evidence type="ECO:0000259" key="2">
    <source>
        <dbReference type="PROSITE" id="PS50076"/>
    </source>
</evidence>
<evidence type="ECO:0000256" key="1">
    <source>
        <dbReference type="ARBA" id="ARBA00023186"/>
    </source>
</evidence>
<sequence>MPTQHRDYYETLGVARGANDDEIKKAYRKLALKYHPDRNQSADANERFQEISAAFAVLSDKEKRQIYDQYGEAGLQGNVPTGPGGAAGGPGGATFHFDQSQAEDIFRQFFGGMGGFGGFGGAGMPGGFGRGRAPSRPREQPHAIVERPLPVSLEELAAGFSKKLKVTKRIQDSTTGAIKTVSNVLEVNGRPGWKAGTKVTFPSAGDELNDQPAQDICFVIQEKPHQTFRRDGDDLLVTVRIPLVDALCGSTVQIPLLNGTRMPLQLPTINPGTVKVLPNQGMPKKDGSRGALKVHFDVVFPKNLDDVQKQGLRNFLPRST</sequence>